<dbReference type="GO" id="GO:0016491">
    <property type="term" value="F:oxidoreductase activity"/>
    <property type="evidence" value="ECO:0007669"/>
    <property type="project" value="UniProtKB-KW"/>
</dbReference>
<name>A0A1Y0EQS0_9BURK</name>
<evidence type="ECO:0000313" key="4">
    <source>
        <dbReference type="Proteomes" id="UP000196138"/>
    </source>
</evidence>
<dbReference type="InterPro" id="IPR036188">
    <property type="entry name" value="FAD/NAD-bd_sf"/>
</dbReference>
<feature type="domain" description="FAD dependent oxidoreductase" evidence="2">
    <location>
        <begin position="18"/>
        <end position="418"/>
    </location>
</feature>
<dbReference type="InterPro" id="IPR006076">
    <property type="entry name" value="FAD-dep_OxRdtase"/>
</dbReference>
<proteinExistence type="predicted"/>
<dbReference type="PANTHER" id="PTHR13847">
    <property type="entry name" value="SARCOSINE DEHYDROGENASE-RELATED"/>
    <property type="match status" value="1"/>
</dbReference>
<evidence type="ECO:0000259" key="2">
    <source>
        <dbReference type="Pfam" id="PF01266"/>
    </source>
</evidence>
<organism evidence="3 4">
    <name type="scientific">Comamonas serinivorans</name>
    <dbReference type="NCBI Taxonomy" id="1082851"/>
    <lineage>
        <taxon>Bacteria</taxon>
        <taxon>Pseudomonadati</taxon>
        <taxon>Pseudomonadota</taxon>
        <taxon>Betaproteobacteria</taxon>
        <taxon>Burkholderiales</taxon>
        <taxon>Comamonadaceae</taxon>
        <taxon>Comamonas</taxon>
    </lineage>
</organism>
<keyword evidence="1" id="KW-0560">Oxidoreductase</keyword>
<dbReference type="AlphaFoldDB" id="A0A1Y0EQS0"/>
<dbReference type="PANTHER" id="PTHR13847:SF289">
    <property type="entry name" value="GLYCINE OXIDASE"/>
    <property type="match status" value="1"/>
</dbReference>
<dbReference type="KEGG" id="cser:CCO03_14055"/>
<sequence length="457" mass="48015">MTGDRQGGSLRGGARHIGIAGAGLLGRLCAWHLASQGLSVDVFDPAPDAGPCFADRAQPRVGLSPAWTGGGGAADPVWPQAAGFTAAGMLSPIAELDNAEPALAALGWRSIVLWRAITQALGRTPGSFAPFYAQRGSWMLAHRPDLGSAQRVLARLAAAGRSAAWQEAVSLAYRRFLIDDDAIPALGLTEASAQGMPQALSLAQLQAQEPSLAGAAHAWFLPAEGQLDTANTLLALVLAARTLSGPSGPGRVNWHWGERVTQVGEDARLHLHGPGGERVATFDQVIDTRGLGARPDLPMRGVRGELVWLHAPGHGLTRPVRLLHPRHRVYIVPRPGDLLLVGASEIESEDRSPVSLRSAVELMAAAHSVLPAAAEARVVRLDVNLRPALPDNGPRIEVAGRRLRINGLFRHGWLLAPALLQQALQAADLPTTLAGVALDEVGGLGEAPWLHAAQACA</sequence>
<dbReference type="RefSeq" id="WP_087282041.1">
    <property type="nucleotide sequence ID" value="NZ_CP021455.1"/>
</dbReference>
<gene>
    <name evidence="3" type="ORF">CCO03_14055</name>
</gene>
<accession>A0A1Y0EQS0</accession>
<dbReference type="Pfam" id="PF01266">
    <property type="entry name" value="DAO"/>
    <property type="match status" value="1"/>
</dbReference>
<dbReference type="SUPFAM" id="SSF51971">
    <property type="entry name" value="Nucleotide-binding domain"/>
    <property type="match status" value="1"/>
</dbReference>
<protein>
    <recommendedName>
        <fullName evidence="2">FAD dependent oxidoreductase domain-containing protein</fullName>
    </recommendedName>
</protein>
<dbReference type="Gene3D" id="3.30.9.10">
    <property type="entry name" value="D-Amino Acid Oxidase, subunit A, domain 2"/>
    <property type="match status" value="1"/>
</dbReference>
<reference evidence="3 4" key="1">
    <citation type="submission" date="2017-05" db="EMBL/GenBank/DDBJ databases">
        <authorList>
            <person name="Song R."/>
            <person name="Chenine A.L."/>
            <person name="Ruprecht R.M."/>
        </authorList>
    </citation>
    <scope>NUCLEOTIDE SEQUENCE [LARGE SCALE GENOMIC DNA]</scope>
    <source>
        <strain evidence="3 4">DSM 26136</strain>
    </source>
</reference>
<evidence type="ECO:0000256" key="1">
    <source>
        <dbReference type="ARBA" id="ARBA00023002"/>
    </source>
</evidence>
<keyword evidence="4" id="KW-1185">Reference proteome</keyword>
<dbReference type="Proteomes" id="UP000196138">
    <property type="component" value="Chromosome"/>
</dbReference>
<dbReference type="Gene3D" id="3.50.50.60">
    <property type="entry name" value="FAD/NAD(P)-binding domain"/>
    <property type="match status" value="1"/>
</dbReference>
<dbReference type="OrthoDB" id="9790035at2"/>
<evidence type="ECO:0000313" key="3">
    <source>
        <dbReference type="EMBL" id="ARU05659.1"/>
    </source>
</evidence>
<dbReference type="GO" id="GO:0005737">
    <property type="term" value="C:cytoplasm"/>
    <property type="evidence" value="ECO:0007669"/>
    <property type="project" value="TreeGrafter"/>
</dbReference>
<dbReference type="SUPFAM" id="SSF54373">
    <property type="entry name" value="FAD-linked reductases, C-terminal domain"/>
    <property type="match status" value="1"/>
</dbReference>
<dbReference type="EMBL" id="CP021455">
    <property type="protein sequence ID" value="ARU05659.1"/>
    <property type="molecule type" value="Genomic_DNA"/>
</dbReference>